<protein>
    <submittedName>
        <fullName evidence="1">Uncharacterized protein</fullName>
    </submittedName>
</protein>
<proteinExistence type="predicted"/>
<name>A0ACB8RHV9_9AGAM</name>
<evidence type="ECO:0000313" key="2">
    <source>
        <dbReference type="Proteomes" id="UP000814033"/>
    </source>
</evidence>
<keyword evidence="2" id="KW-1185">Reference proteome</keyword>
<gene>
    <name evidence="1" type="ORF">FA95DRAFT_1681774</name>
</gene>
<reference evidence="1" key="2">
    <citation type="journal article" date="2022" name="New Phytol.">
        <title>Evolutionary transition to the ectomycorrhizal habit in the genomes of a hyperdiverse lineage of mushroom-forming fungi.</title>
        <authorList>
            <person name="Looney B."/>
            <person name="Miyauchi S."/>
            <person name="Morin E."/>
            <person name="Drula E."/>
            <person name="Courty P.E."/>
            <person name="Kohler A."/>
            <person name="Kuo A."/>
            <person name="LaButti K."/>
            <person name="Pangilinan J."/>
            <person name="Lipzen A."/>
            <person name="Riley R."/>
            <person name="Andreopoulos W."/>
            <person name="He G."/>
            <person name="Johnson J."/>
            <person name="Nolan M."/>
            <person name="Tritt A."/>
            <person name="Barry K.W."/>
            <person name="Grigoriev I.V."/>
            <person name="Nagy L.G."/>
            <person name="Hibbett D."/>
            <person name="Henrissat B."/>
            <person name="Matheny P.B."/>
            <person name="Labbe J."/>
            <person name="Martin F.M."/>
        </authorList>
    </citation>
    <scope>NUCLEOTIDE SEQUENCE</scope>
    <source>
        <strain evidence="1">FP105234-sp</strain>
    </source>
</reference>
<comment type="caution">
    <text evidence="1">The sequence shown here is derived from an EMBL/GenBank/DDBJ whole genome shotgun (WGS) entry which is preliminary data.</text>
</comment>
<reference evidence="1" key="1">
    <citation type="submission" date="2021-02" db="EMBL/GenBank/DDBJ databases">
        <authorList>
            <consortium name="DOE Joint Genome Institute"/>
            <person name="Ahrendt S."/>
            <person name="Looney B.P."/>
            <person name="Miyauchi S."/>
            <person name="Morin E."/>
            <person name="Drula E."/>
            <person name="Courty P.E."/>
            <person name="Chicoki N."/>
            <person name="Fauchery L."/>
            <person name="Kohler A."/>
            <person name="Kuo A."/>
            <person name="Labutti K."/>
            <person name="Pangilinan J."/>
            <person name="Lipzen A."/>
            <person name="Riley R."/>
            <person name="Andreopoulos W."/>
            <person name="He G."/>
            <person name="Johnson J."/>
            <person name="Barry K.W."/>
            <person name="Grigoriev I.V."/>
            <person name="Nagy L."/>
            <person name="Hibbett D."/>
            <person name="Henrissat B."/>
            <person name="Matheny P.B."/>
            <person name="Labbe J."/>
            <person name="Martin F."/>
        </authorList>
    </citation>
    <scope>NUCLEOTIDE SEQUENCE</scope>
    <source>
        <strain evidence="1">FP105234-sp</strain>
    </source>
</reference>
<sequence>MALPQSHPATLASTASPSQAQTTADSSEDPFIVPEPLAMALPPEGMHEQTPDAERGVQDNGHSVAEAEDPSKGASVFPPLRSRIISHLPTPQSPTNLGPYINGKSESPLNHGRSQATLYDGGSNITALTRRSTVESVPAGTTTVPNAAAGQMLTPDSSPTVSSRWLMPEHATTPTKPRRKTPPKTPNRSANEFVLKTEASGSSLMFTPVAKPGLAASPSSLPLSSPFVPKASAVELSPPQLPAASAATLSASPVVDIPTVESGRAPSDPAAATASSRQPGGEIERIRADQARALDEHRNETEARRPDYLKRGKRPLVPDVDDVGVGVKESPMTGRRIELWGIQETSEESFEERLMAGGYGGYGSTGPTPAERPRTPTPIRPGVPSRALEWASMATPGPPGSSKSVGSASAGGEDDAETVLDEKELKKRRRLEAFRRDGTGGDWHARSKSTLHPVEVEGKGRVLLDVGAEEVPDLLEGLAGAPSPAGKRKGGRRKKKGTTAPARAGKARARLEQRDGAAHEGGALKWPDEEFPWSLRTHERREQERMEEAERMQWIERFLEADSEESEEEEEEDGDVLPMQLDVGTPVYPRGRGKMVPMKDYPGSGKGPVLIPTDPADARAALLSKRAVRALAAKHQFRVELRRGAGNSEDEKVLCICGGRDDGRELVQCDACATWYHLECLGIKVADLGREEDAWYCPDCVHKGSQLPFEPTFVQVEEDLTPRRRRDPLFFQGPEQASPDAAWSTPARPPIPTTPTRSNRTVVTDPSTRSSYGGPSTPQSSAQHVRVYTTPGAFEHIFQHASPFDPTSTPSRGVAAFATPKGGSGVWAGARHGAPGPFVTPTPTKYALPRYTAHMAYGAAARAPEGSPYRQYDDTPVDRSAPRPVAMQPRRVMDSPLMGRGPGRRAVLGSEGSPGPARAKGKERQGAGVGR</sequence>
<accession>A0ACB8RHV9</accession>
<organism evidence="1 2">
    <name type="scientific">Auriscalpium vulgare</name>
    <dbReference type="NCBI Taxonomy" id="40419"/>
    <lineage>
        <taxon>Eukaryota</taxon>
        <taxon>Fungi</taxon>
        <taxon>Dikarya</taxon>
        <taxon>Basidiomycota</taxon>
        <taxon>Agaricomycotina</taxon>
        <taxon>Agaricomycetes</taxon>
        <taxon>Russulales</taxon>
        <taxon>Auriscalpiaceae</taxon>
        <taxon>Auriscalpium</taxon>
    </lineage>
</organism>
<dbReference type="Proteomes" id="UP000814033">
    <property type="component" value="Unassembled WGS sequence"/>
</dbReference>
<evidence type="ECO:0000313" key="1">
    <source>
        <dbReference type="EMBL" id="KAI0043625.1"/>
    </source>
</evidence>
<dbReference type="EMBL" id="MU276010">
    <property type="protein sequence ID" value="KAI0043625.1"/>
    <property type="molecule type" value="Genomic_DNA"/>
</dbReference>